<evidence type="ECO:0000313" key="5">
    <source>
        <dbReference type="EMBL" id="CAA9547789.1"/>
    </source>
</evidence>
<protein>
    <recommendedName>
        <fullName evidence="6">LytR family transcriptional regulator</fullName>
    </recommendedName>
</protein>
<dbReference type="InterPro" id="IPR050922">
    <property type="entry name" value="LytR/CpsA/Psr_CW_biosynth"/>
</dbReference>
<evidence type="ECO:0000259" key="3">
    <source>
        <dbReference type="Pfam" id="PF03816"/>
    </source>
</evidence>
<dbReference type="Pfam" id="PF03816">
    <property type="entry name" value="LytR_cpsA_psr"/>
    <property type="match status" value="1"/>
</dbReference>
<dbReference type="Gene3D" id="3.30.70.2390">
    <property type="match status" value="1"/>
</dbReference>
<keyword evidence="2" id="KW-0812">Transmembrane</keyword>
<feature type="domain" description="LytR/CpsA/Psr regulator C-terminal" evidence="4">
    <location>
        <begin position="377"/>
        <end position="486"/>
    </location>
</feature>
<keyword evidence="2" id="KW-0472">Membrane</keyword>
<dbReference type="InterPro" id="IPR027381">
    <property type="entry name" value="LytR/CpsA/Psr_C"/>
</dbReference>
<dbReference type="PANTHER" id="PTHR33392">
    <property type="entry name" value="POLYISOPRENYL-TEICHOIC ACID--PEPTIDOGLYCAN TEICHOIC ACID TRANSFERASE TAGU"/>
    <property type="match status" value="1"/>
</dbReference>
<dbReference type="AlphaFoldDB" id="A0A6J4UGT9"/>
<evidence type="ECO:0000256" key="1">
    <source>
        <dbReference type="ARBA" id="ARBA00006068"/>
    </source>
</evidence>
<feature type="transmembrane region" description="Helical" evidence="2">
    <location>
        <begin position="38"/>
        <end position="61"/>
    </location>
</feature>
<evidence type="ECO:0000256" key="2">
    <source>
        <dbReference type="SAM" id="Phobius"/>
    </source>
</evidence>
<keyword evidence="2" id="KW-1133">Transmembrane helix</keyword>
<proteinExistence type="inferred from homology"/>
<name>A0A6J4UGT9_9ACTN</name>
<sequence length="656" mass="72040">MATSSRPPEAPAGIGPVRPAMRIYHAEPPRRRRRWLRVLVWTLALTLLMAAAAVGGVYLYLQEKVATLTAADTPDAEAVVTALSDTPPPLPNQPATFMVLGYDARLGDKQSRSDTIMLIRLDPQQKVMTTMSFSRDLLVPIPGYGTQQINLAYQYGGPSLALQTVRELTNLPINYLVPVNFKGFRQTVDEFEGVYVDVERRFFNDRGGPGGYAVIDLQAGYQRLTGTKALDYARYRHSDTDVHRAARQQAFISEFKKRVGGWNAAKNLPSLLDVLADNVRVLGPKGGRMGLDQMYKYANLIRTMPRENVISVRPDVAAAPSDPNRVVFATESSLAEAVEQFRNPDLDAVAETSAQDVRGAGAKARKKAPPAYRQDRVLVDVRNGNGVDGAATDAAYALLQAGWKGAVAVGEAENGRHDYFNTTIYFGSRPGSKEAAADLARAFGDGEARPMTPELRRLQASTAPGDRDQAVRTERADVVVVVGQTFDGDLAVRPKAKVVPKPQKPKLEPADPEDVKVWRQAQVKARMPLMRPAKVAAGARLGDPYFAESSPAIRVYKIDDRFPAARATFHVPSSNSPKAFGFQAVKGWKKPPILEGASDERTVGSRRFRLYFNGTKLHMVAWSQGNMVYWLTNTVIDEIPNSTLFEMAVSFVPVKT</sequence>
<gene>
    <name evidence="5" type="ORF">AVDCRST_MAG79-2446</name>
</gene>
<dbReference type="Pfam" id="PF13399">
    <property type="entry name" value="LytR_C"/>
    <property type="match status" value="1"/>
</dbReference>
<evidence type="ECO:0008006" key="6">
    <source>
        <dbReference type="Google" id="ProtNLM"/>
    </source>
</evidence>
<dbReference type="EMBL" id="CADCWC010000369">
    <property type="protein sequence ID" value="CAA9547789.1"/>
    <property type="molecule type" value="Genomic_DNA"/>
</dbReference>
<reference evidence="5" key="1">
    <citation type="submission" date="2020-02" db="EMBL/GenBank/DDBJ databases">
        <authorList>
            <person name="Meier V. D."/>
        </authorList>
    </citation>
    <scope>NUCLEOTIDE SEQUENCE</scope>
    <source>
        <strain evidence="5">AVDCRST_MAG79</strain>
    </source>
</reference>
<accession>A0A6J4UGT9</accession>
<comment type="similarity">
    <text evidence="1">Belongs to the LytR/CpsA/Psr (LCP) family.</text>
</comment>
<dbReference type="Gene3D" id="3.40.630.190">
    <property type="entry name" value="LCP protein"/>
    <property type="match status" value="1"/>
</dbReference>
<feature type="domain" description="Cell envelope-related transcriptional attenuator" evidence="3">
    <location>
        <begin position="112"/>
        <end position="258"/>
    </location>
</feature>
<dbReference type="PANTHER" id="PTHR33392:SF6">
    <property type="entry name" value="POLYISOPRENYL-TEICHOIC ACID--PEPTIDOGLYCAN TEICHOIC ACID TRANSFERASE TAGU"/>
    <property type="match status" value="1"/>
</dbReference>
<evidence type="ECO:0000259" key="4">
    <source>
        <dbReference type="Pfam" id="PF13399"/>
    </source>
</evidence>
<dbReference type="InterPro" id="IPR004474">
    <property type="entry name" value="LytR_CpsA_psr"/>
</dbReference>
<dbReference type="NCBIfam" id="TIGR00350">
    <property type="entry name" value="lytR_cpsA_psr"/>
    <property type="match status" value="1"/>
</dbReference>
<organism evidence="5">
    <name type="scientific">uncultured Thermoleophilia bacterium</name>
    <dbReference type="NCBI Taxonomy" id="1497501"/>
    <lineage>
        <taxon>Bacteria</taxon>
        <taxon>Bacillati</taxon>
        <taxon>Actinomycetota</taxon>
        <taxon>Thermoleophilia</taxon>
        <taxon>environmental samples</taxon>
    </lineage>
</organism>